<name>A0ABC9FZF1_9POAL</name>
<evidence type="ECO:0000259" key="7">
    <source>
        <dbReference type="PROSITE" id="PS50811"/>
    </source>
</evidence>
<feature type="region of interest" description="Disordered" evidence="6">
    <location>
        <begin position="1"/>
        <end position="23"/>
    </location>
</feature>
<keyword evidence="5" id="KW-0539">Nucleus</keyword>
<keyword evidence="2" id="KW-0805">Transcription regulation</keyword>
<evidence type="ECO:0000313" key="8">
    <source>
        <dbReference type="EMBL" id="CAL5084733.1"/>
    </source>
</evidence>
<comment type="subcellular location">
    <subcellularLocation>
        <location evidence="1">Nucleus</location>
    </subcellularLocation>
</comment>
<dbReference type="SMART" id="SM00774">
    <property type="entry name" value="WRKY"/>
    <property type="match status" value="1"/>
</dbReference>
<evidence type="ECO:0000256" key="1">
    <source>
        <dbReference type="ARBA" id="ARBA00004123"/>
    </source>
</evidence>
<dbReference type="PANTHER" id="PTHR31282">
    <property type="entry name" value="WRKY TRANSCRIPTION FACTOR 21-RELATED"/>
    <property type="match status" value="1"/>
</dbReference>
<evidence type="ECO:0000313" key="9">
    <source>
        <dbReference type="Proteomes" id="UP001497457"/>
    </source>
</evidence>
<proteinExistence type="predicted"/>
<protein>
    <recommendedName>
        <fullName evidence="7">WRKY domain-containing protein</fullName>
    </recommendedName>
</protein>
<dbReference type="Pfam" id="PF03106">
    <property type="entry name" value="WRKY"/>
    <property type="match status" value="1"/>
</dbReference>
<dbReference type="SUPFAM" id="SSF118290">
    <property type="entry name" value="WRKY DNA-binding domain"/>
    <property type="match status" value="1"/>
</dbReference>
<evidence type="ECO:0000256" key="2">
    <source>
        <dbReference type="ARBA" id="ARBA00023015"/>
    </source>
</evidence>
<keyword evidence="3" id="KW-0238">DNA-binding</keyword>
<dbReference type="Gene3D" id="2.20.25.80">
    <property type="entry name" value="WRKY domain"/>
    <property type="match status" value="1"/>
</dbReference>
<keyword evidence="9" id="KW-1185">Reference proteome</keyword>
<feature type="compositionally biased region" description="Low complexity" evidence="6">
    <location>
        <begin position="93"/>
        <end position="109"/>
    </location>
</feature>
<dbReference type="InterPro" id="IPR036576">
    <property type="entry name" value="WRKY_dom_sf"/>
</dbReference>
<accession>A0ABC9FZF1</accession>
<evidence type="ECO:0000256" key="5">
    <source>
        <dbReference type="ARBA" id="ARBA00023242"/>
    </source>
</evidence>
<dbReference type="Proteomes" id="UP001497457">
    <property type="component" value="Chromosome 8b"/>
</dbReference>
<organism evidence="8 9">
    <name type="scientific">Urochloa decumbens</name>
    <dbReference type="NCBI Taxonomy" id="240449"/>
    <lineage>
        <taxon>Eukaryota</taxon>
        <taxon>Viridiplantae</taxon>
        <taxon>Streptophyta</taxon>
        <taxon>Embryophyta</taxon>
        <taxon>Tracheophyta</taxon>
        <taxon>Spermatophyta</taxon>
        <taxon>Magnoliopsida</taxon>
        <taxon>Liliopsida</taxon>
        <taxon>Poales</taxon>
        <taxon>Poaceae</taxon>
        <taxon>PACMAD clade</taxon>
        <taxon>Panicoideae</taxon>
        <taxon>Panicodae</taxon>
        <taxon>Paniceae</taxon>
        <taxon>Melinidinae</taxon>
        <taxon>Urochloa</taxon>
    </lineage>
</organism>
<dbReference type="GO" id="GO:0005634">
    <property type="term" value="C:nucleus"/>
    <property type="evidence" value="ECO:0007669"/>
    <property type="project" value="UniProtKB-SubCell"/>
</dbReference>
<dbReference type="InterPro" id="IPR003657">
    <property type="entry name" value="WRKY_dom"/>
</dbReference>
<evidence type="ECO:0000256" key="6">
    <source>
        <dbReference type="SAM" id="MobiDB-lite"/>
    </source>
</evidence>
<dbReference type="AlphaFoldDB" id="A0ABC9FZF1"/>
<dbReference type="GO" id="GO:0003677">
    <property type="term" value="F:DNA binding"/>
    <property type="evidence" value="ECO:0007669"/>
    <property type="project" value="UniProtKB-KW"/>
</dbReference>
<sequence length="344" mass="35620">MASSATGGRRSPSPPAAAPRAVVDNLIDVRDRAEMLRNMLQQAWSSPTPPGTPAAEGTGELIDGIMSSLSSAMSALDTTTGGQGQGRRRRRAAAGAVAGPGPQRRSSTSNRRRSHSPFLKTVTTSTLDDGNSWRKYGQKHIQDSPNNPRSYYRCTHRPDQGCRATRQVQASDDNPSEFVISYFGYHTCRDPSTIPLIIDAAATPPEDCANLISFGGSSLTMGGASTSTHPVPSLACGFDPTMLFASRLVGYSSSLPAQDYRCGSEEVHSGSLPAGGELAAVVGSAGMTSSAATVGSAPAEYWPGGGAGDMASLPSSPSSLGFMAGSFGSFGNAGDDDEVFGFDP</sequence>
<dbReference type="EMBL" id="OZ075118">
    <property type="protein sequence ID" value="CAL5084733.1"/>
    <property type="molecule type" value="Genomic_DNA"/>
</dbReference>
<gene>
    <name evidence="8" type="ORF">URODEC1_LOCUS110735</name>
</gene>
<evidence type="ECO:0000256" key="4">
    <source>
        <dbReference type="ARBA" id="ARBA00023163"/>
    </source>
</evidence>
<dbReference type="InterPro" id="IPR044810">
    <property type="entry name" value="WRKY_plant"/>
</dbReference>
<keyword evidence="4" id="KW-0804">Transcription</keyword>
<dbReference type="PROSITE" id="PS50811">
    <property type="entry name" value="WRKY"/>
    <property type="match status" value="1"/>
</dbReference>
<evidence type="ECO:0000256" key="3">
    <source>
        <dbReference type="ARBA" id="ARBA00023125"/>
    </source>
</evidence>
<reference evidence="8" key="1">
    <citation type="submission" date="2024-10" db="EMBL/GenBank/DDBJ databases">
        <authorList>
            <person name="Ryan C."/>
        </authorList>
    </citation>
    <scope>NUCLEOTIDE SEQUENCE [LARGE SCALE GENOMIC DNA]</scope>
</reference>
<feature type="region of interest" description="Disordered" evidence="6">
    <location>
        <begin position="75"/>
        <end position="152"/>
    </location>
</feature>
<feature type="domain" description="WRKY" evidence="7">
    <location>
        <begin position="122"/>
        <end position="191"/>
    </location>
</feature>